<proteinExistence type="predicted"/>
<dbReference type="EMBL" id="JAQZAO010000007">
    <property type="protein sequence ID" value="MDD7966982.1"/>
    <property type="molecule type" value="Genomic_DNA"/>
</dbReference>
<name>A0ABT5SVV9_9PSEU</name>
<keyword evidence="2" id="KW-0732">Signal</keyword>
<dbReference type="InterPro" id="IPR036514">
    <property type="entry name" value="SGNH_hydro_sf"/>
</dbReference>
<keyword evidence="5" id="KW-1185">Reference proteome</keyword>
<organism evidence="4 5">
    <name type="scientific">Actinomycetospora lemnae</name>
    <dbReference type="NCBI Taxonomy" id="3019891"/>
    <lineage>
        <taxon>Bacteria</taxon>
        <taxon>Bacillati</taxon>
        <taxon>Actinomycetota</taxon>
        <taxon>Actinomycetes</taxon>
        <taxon>Pseudonocardiales</taxon>
        <taxon>Pseudonocardiaceae</taxon>
        <taxon>Actinomycetospora</taxon>
    </lineage>
</organism>
<gene>
    <name evidence="4" type="ORF">PGB27_16720</name>
</gene>
<evidence type="ECO:0000259" key="3">
    <source>
        <dbReference type="Pfam" id="PF13472"/>
    </source>
</evidence>
<protein>
    <submittedName>
        <fullName evidence="4">GDSL-type esterase/lipase family protein</fullName>
    </submittedName>
</protein>
<dbReference type="InterPro" id="IPR037460">
    <property type="entry name" value="SEST-like"/>
</dbReference>
<feature type="chain" id="PRO_5045765033" evidence="2">
    <location>
        <begin position="26"/>
        <end position="292"/>
    </location>
</feature>
<feature type="region of interest" description="Disordered" evidence="1">
    <location>
        <begin position="261"/>
        <end position="292"/>
    </location>
</feature>
<sequence>MGCRSVVVAALVATALTLGAGTAVAGSPTSGGDGNRRVALGDSWAAGTAAGVVEAASGTCRRSGVAYPPLLARAAAETSWTSRACSSSTGGGNGQFTSLTPTTEIVTATVGADATGLGALAAACSSAGTPARCDTALGRFDRALRTLPGALDAALRDIRARAPRAAVTVTGYPHLAEGRACPQGPADAARAARIDDAVDRLDAVLAGRVTAAGLRFVDVRPAFAGHGVCSTAPWLTSLTDSEALLAGGPNADGHARGVLPALAAAGPPTPPTTPPSPASPADGRVAQGLFPG</sequence>
<accession>A0ABT5SVV9</accession>
<feature type="signal peptide" evidence="2">
    <location>
        <begin position="1"/>
        <end position="25"/>
    </location>
</feature>
<evidence type="ECO:0000256" key="1">
    <source>
        <dbReference type="SAM" id="MobiDB-lite"/>
    </source>
</evidence>
<dbReference type="PANTHER" id="PTHR37981">
    <property type="entry name" value="LIPASE 2"/>
    <property type="match status" value="1"/>
</dbReference>
<dbReference type="Pfam" id="PF13472">
    <property type="entry name" value="Lipase_GDSL_2"/>
    <property type="match status" value="1"/>
</dbReference>
<feature type="domain" description="SGNH hydrolase-type esterase" evidence="3">
    <location>
        <begin position="39"/>
        <end position="255"/>
    </location>
</feature>
<dbReference type="Gene3D" id="3.40.50.1110">
    <property type="entry name" value="SGNH hydrolase"/>
    <property type="match status" value="1"/>
</dbReference>
<comment type="caution">
    <text evidence="4">The sequence shown here is derived from an EMBL/GenBank/DDBJ whole genome shotgun (WGS) entry which is preliminary data.</text>
</comment>
<evidence type="ECO:0000313" key="5">
    <source>
        <dbReference type="Proteomes" id="UP001300763"/>
    </source>
</evidence>
<reference evidence="4 5" key="1">
    <citation type="submission" date="2023-02" db="EMBL/GenBank/DDBJ databases">
        <title>Genome sequencing required for Actinomycetospora new species description.</title>
        <authorList>
            <person name="Saimee Y."/>
            <person name="Duangmal K."/>
        </authorList>
    </citation>
    <scope>NUCLEOTIDE SEQUENCE [LARGE SCALE GENOMIC DNA]</scope>
    <source>
        <strain evidence="4 5">DW7H6</strain>
    </source>
</reference>
<dbReference type="Proteomes" id="UP001300763">
    <property type="component" value="Unassembled WGS sequence"/>
</dbReference>
<dbReference type="RefSeq" id="WP_274201519.1">
    <property type="nucleotide sequence ID" value="NZ_JAQZAO010000007.1"/>
</dbReference>
<dbReference type="InterPro" id="IPR013830">
    <property type="entry name" value="SGNH_hydro"/>
</dbReference>
<dbReference type="PANTHER" id="PTHR37981:SF1">
    <property type="entry name" value="SGNH HYDROLASE-TYPE ESTERASE DOMAIN-CONTAINING PROTEIN"/>
    <property type="match status" value="1"/>
</dbReference>
<feature type="compositionally biased region" description="Pro residues" evidence="1">
    <location>
        <begin position="267"/>
        <end position="278"/>
    </location>
</feature>
<evidence type="ECO:0000256" key="2">
    <source>
        <dbReference type="SAM" id="SignalP"/>
    </source>
</evidence>
<evidence type="ECO:0000313" key="4">
    <source>
        <dbReference type="EMBL" id="MDD7966982.1"/>
    </source>
</evidence>
<dbReference type="SUPFAM" id="SSF52266">
    <property type="entry name" value="SGNH hydrolase"/>
    <property type="match status" value="1"/>
</dbReference>